<evidence type="ECO:0000256" key="1">
    <source>
        <dbReference type="SAM" id="MobiDB-lite"/>
    </source>
</evidence>
<name>A0A3T1CWL7_9VIRU</name>
<feature type="region of interest" description="Disordered" evidence="1">
    <location>
        <begin position="92"/>
        <end position="112"/>
    </location>
</feature>
<feature type="compositionally biased region" description="Acidic residues" evidence="1">
    <location>
        <begin position="12"/>
        <end position="40"/>
    </location>
</feature>
<organism evidence="2 3">
    <name type="scientific">Acanthamoeba castellanii medusavirus J1</name>
    <dbReference type="NCBI Taxonomy" id="3114988"/>
    <lineage>
        <taxon>Viruses</taxon>
        <taxon>Varidnaviria</taxon>
        <taxon>Bamfordvirae</taxon>
        <taxon>Nucleocytoviricota</taxon>
        <taxon>Megaviricetes</taxon>
        <taxon>Mamonoviridae</taxon>
        <taxon>Medusavirus</taxon>
        <taxon>Medusavirus medusae</taxon>
    </lineage>
</organism>
<protein>
    <submittedName>
        <fullName evidence="2">Uncharacterized protein</fullName>
    </submittedName>
</protein>
<sequence>MQPYYCPRRYGDDEEEEEDEEDILASSEDDEDENPTEEQSESIRWMKGTEQKLEGIAKRTVELDETERRIAHATNDNLQLHEMLRLIPEVTHQPATPASPRRPRAAGDASATFSTVGRSRVFTETLSQVSRRVDSLRDDGRAPELLDAWCTLAAVLAEVPTDINSVEEPEVVAQRLSARLLANLNK</sequence>
<dbReference type="EMBL" id="AP018495">
    <property type="protein sequence ID" value="BBI30195.1"/>
    <property type="molecule type" value="Genomic_DNA"/>
</dbReference>
<dbReference type="KEGG" id="vg:80540547"/>
<evidence type="ECO:0000313" key="3">
    <source>
        <dbReference type="Proteomes" id="UP001161669"/>
    </source>
</evidence>
<dbReference type="Proteomes" id="UP001161669">
    <property type="component" value="Segment"/>
</dbReference>
<accession>A0A3T1CWL7</accession>
<feature type="region of interest" description="Disordered" evidence="1">
    <location>
        <begin position="1"/>
        <end position="47"/>
    </location>
</feature>
<evidence type="ECO:0000313" key="2">
    <source>
        <dbReference type="EMBL" id="BBI30195.1"/>
    </source>
</evidence>
<reference evidence="3" key="1">
    <citation type="journal article" date="2019" name="J. Virol.">
        <title>Medusavirus, a novel large DNA virus discovered from hot spring water.</title>
        <authorList>
            <person name="Yoshikawa G."/>
            <person name="Blanc-Mathieu R."/>
            <person name="Song C."/>
            <person name="Kayama Y."/>
            <person name="Mochizuki T."/>
            <person name="Murata K."/>
            <person name="Ogata H."/>
            <person name="Takemura M."/>
        </authorList>
    </citation>
    <scope>NUCLEOTIDE SEQUENCE [LARGE SCALE GENOMIC DNA]</scope>
</reference>
<keyword evidence="3" id="KW-1185">Reference proteome</keyword>
<proteinExistence type="predicted"/>